<dbReference type="EC" id="2.4.-.-" evidence="3"/>
<dbReference type="PANTHER" id="PTHR43646">
    <property type="entry name" value="GLYCOSYLTRANSFERASE"/>
    <property type="match status" value="1"/>
</dbReference>
<gene>
    <name evidence="3" type="primary">epsJ</name>
    <name evidence="3" type="ORF">KOR42_08590</name>
</gene>
<sequence>MIETLMLACTWVASGVSIFLGVAYVITVRQSSLSRQHQPVELEATQREQARKEQISVIVPARDEELDLANGLDSILAQQNVDLEVIVINDHSSDRTGEIADEYASRDSRVTVIHDPPLPKGWLGKANAMEHGRLIAQHAWIVLTDADVVHSPECFATAIQTAQDDQLDMLSLGPRFDFHSFWENVLLPHALIAGVVHFLFQNVNSDSSPHAAGAGAFILLQKKALEEIGAMDCIKTEMLDDVSIANRVRQSGLRVRLWLAPELLRVRLFKGNHHAFWGLTKNILGVVPRDWMALFAMWLPIFMYWIPIATAVVGIVQGNLLMTVSGIATYVIQALLLIPATQLCTLRFAKALCFPLAAFPIICTFSSALIHRWKRNAVHWRGRTIELSKS</sequence>
<dbReference type="Pfam" id="PF00535">
    <property type="entry name" value="Glycos_transf_2"/>
    <property type="match status" value="1"/>
</dbReference>
<comment type="caution">
    <text evidence="3">The sequence shown here is derived from an EMBL/GenBank/DDBJ whole genome shotgun (WGS) entry which is preliminary data.</text>
</comment>
<organism evidence="3 4">
    <name type="scientific">Thalassoglobus neptunius</name>
    <dbReference type="NCBI Taxonomy" id="1938619"/>
    <lineage>
        <taxon>Bacteria</taxon>
        <taxon>Pseudomonadati</taxon>
        <taxon>Planctomycetota</taxon>
        <taxon>Planctomycetia</taxon>
        <taxon>Planctomycetales</taxon>
        <taxon>Planctomycetaceae</taxon>
        <taxon>Thalassoglobus</taxon>
    </lineage>
</organism>
<keyword evidence="1" id="KW-0472">Membrane</keyword>
<proteinExistence type="predicted"/>
<feature type="transmembrane region" description="Helical" evidence="1">
    <location>
        <begin position="291"/>
        <end position="314"/>
    </location>
</feature>
<feature type="domain" description="Glycosyltransferase 2-like" evidence="2">
    <location>
        <begin position="56"/>
        <end position="228"/>
    </location>
</feature>
<keyword evidence="1" id="KW-0812">Transmembrane</keyword>
<keyword evidence="3" id="KW-0808">Transferase</keyword>
<dbReference type="Gene3D" id="3.90.550.10">
    <property type="entry name" value="Spore Coat Polysaccharide Biosynthesis Protein SpsA, Chain A"/>
    <property type="match status" value="1"/>
</dbReference>
<dbReference type="Proteomes" id="UP000317243">
    <property type="component" value="Unassembled WGS sequence"/>
</dbReference>
<dbReference type="CDD" id="cd00761">
    <property type="entry name" value="Glyco_tranf_GTA_type"/>
    <property type="match status" value="1"/>
</dbReference>
<feature type="transmembrane region" description="Helical" evidence="1">
    <location>
        <begin position="6"/>
        <end position="26"/>
    </location>
</feature>
<reference evidence="3 4" key="1">
    <citation type="submission" date="2019-02" db="EMBL/GenBank/DDBJ databases">
        <title>Deep-cultivation of Planctomycetes and their phenomic and genomic characterization uncovers novel biology.</title>
        <authorList>
            <person name="Wiegand S."/>
            <person name="Jogler M."/>
            <person name="Boedeker C."/>
            <person name="Pinto D."/>
            <person name="Vollmers J."/>
            <person name="Rivas-Marin E."/>
            <person name="Kohn T."/>
            <person name="Peeters S.H."/>
            <person name="Heuer A."/>
            <person name="Rast P."/>
            <person name="Oberbeckmann S."/>
            <person name="Bunk B."/>
            <person name="Jeske O."/>
            <person name="Meyerdierks A."/>
            <person name="Storesund J.E."/>
            <person name="Kallscheuer N."/>
            <person name="Luecker S."/>
            <person name="Lage O.M."/>
            <person name="Pohl T."/>
            <person name="Merkel B.J."/>
            <person name="Hornburger P."/>
            <person name="Mueller R.-W."/>
            <person name="Bruemmer F."/>
            <person name="Labrenz M."/>
            <person name="Spormann A.M."/>
            <person name="Op Den Camp H."/>
            <person name="Overmann J."/>
            <person name="Amann R."/>
            <person name="Jetten M.S.M."/>
            <person name="Mascher T."/>
            <person name="Medema M.H."/>
            <person name="Devos D.P."/>
            <person name="Kaster A.-K."/>
            <person name="Ovreas L."/>
            <person name="Rohde M."/>
            <person name="Galperin M.Y."/>
            <person name="Jogler C."/>
        </authorList>
    </citation>
    <scope>NUCLEOTIDE SEQUENCE [LARGE SCALE GENOMIC DNA]</scope>
    <source>
        <strain evidence="3 4">KOR42</strain>
    </source>
</reference>
<dbReference type="SUPFAM" id="SSF53448">
    <property type="entry name" value="Nucleotide-diphospho-sugar transferases"/>
    <property type="match status" value="1"/>
</dbReference>
<accession>A0A5C5X3W6</accession>
<keyword evidence="4" id="KW-1185">Reference proteome</keyword>
<keyword evidence="3" id="KW-0328">Glycosyltransferase</keyword>
<protein>
    <submittedName>
        <fullName evidence="3">Putative glycosyltransferase EpsJ</fullName>
        <ecNumber evidence="3">2.4.-.-</ecNumber>
    </submittedName>
</protein>
<feature type="transmembrane region" description="Helical" evidence="1">
    <location>
        <begin position="320"/>
        <end position="340"/>
    </location>
</feature>
<keyword evidence="1" id="KW-1133">Transmembrane helix</keyword>
<dbReference type="EMBL" id="SIHI01000001">
    <property type="protein sequence ID" value="TWT57498.1"/>
    <property type="molecule type" value="Genomic_DNA"/>
</dbReference>
<feature type="transmembrane region" description="Helical" evidence="1">
    <location>
        <begin position="352"/>
        <end position="370"/>
    </location>
</feature>
<evidence type="ECO:0000259" key="2">
    <source>
        <dbReference type="Pfam" id="PF00535"/>
    </source>
</evidence>
<evidence type="ECO:0000256" key="1">
    <source>
        <dbReference type="SAM" id="Phobius"/>
    </source>
</evidence>
<name>A0A5C5X3W6_9PLAN</name>
<dbReference type="InterPro" id="IPR001173">
    <property type="entry name" value="Glyco_trans_2-like"/>
</dbReference>
<dbReference type="InterPro" id="IPR029044">
    <property type="entry name" value="Nucleotide-diphossugar_trans"/>
</dbReference>
<dbReference type="GO" id="GO:0016757">
    <property type="term" value="F:glycosyltransferase activity"/>
    <property type="evidence" value="ECO:0007669"/>
    <property type="project" value="UniProtKB-KW"/>
</dbReference>
<evidence type="ECO:0000313" key="3">
    <source>
        <dbReference type="EMBL" id="TWT57498.1"/>
    </source>
</evidence>
<dbReference type="RefSeq" id="WP_197440843.1">
    <property type="nucleotide sequence ID" value="NZ_SIHI01000001.1"/>
</dbReference>
<dbReference type="PANTHER" id="PTHR43646:SF3">
    <property type="entry name" value="SLR1566 PROTEIN"/>
    <property type="match status" value="1"/>
</dbReference>
<dbReference type="AlphaFoldDB" id="A0A5C5X3W6"/>
<evidence type="ECO:0000313" key="4">
    <source>
        <dbReference type="Proteomes" id="UP000317243"/>
    </source>
</evidence>